<keyword evidence="3" id="KW-1185">Reference proteome</keyword>
<comment type="caution">
    <text evidence="2">The sequence shown here is derived from an EMBL/GenBank/DDBJ whole genome shotgun (WGS) entry which is preliminary data.</text>
</comment>
<dbReference type="EMBL" id="JAQQWL010000013">
    <property type="protein sequence ID" value="KAK8043017.1"/>
    <property type="molecule type" value="Genomic_DNA"/>
</dbReference>
<dbReference type="RefSeq" id="XP_066709870.1">
    <property type="nucleotide sequence ID" value="XM_066864909.1"/>
</dbReference>
<gene>
    <name evidence="2" type="ORF">PG994_013500</name>
</gene>
<feature type="compositionally biased region" description="Basic and acidic residues" evidence="1">
    <location>
        <begin position="84"/>
        <end position="97"/>
    </location>
</feature>
<dbReference type="Proteomes" id="UP001480595">
    <property type="component" value="Unassembled WGS sequence"/>
</dbReference>
<feature type="region of interest" description="Disordered" evidence="1">
    <location>
        <begin position="68"/>
        <end position="107"/>
    </location>
</feature>
<evidence type="ECO:0000313" key="2">
    <source>
        <dbReference type="EMBL" id="KAK8043017.1"/>
    </source>
</evidence>
<accession>A0ABR1T8U0</accession>
<evidence type="ECO:0000256" key="1">
    <source>
        <dbReference type="SAM" id="MobiDB-lite"/>
    </source>
</evidence>
<reference evidence="2 3" key="1">
    <citation type="submission" date="2023-01" db="EMBL/GenBank/DDBJ databases">
        <title>Analysis of 21 Apiospora genomes using comparative genomics revels a genus with tremendous synthesis potential of carbohydrate active enzymes and secondary metabolites.</title>
        <authorList>
            <person name="Sorensen T."/>
        </authorList>
    </citation>
    <scope>NUCLEOTIDE SEQUENCE [LARGE SCALE GENOMIC DNA]</scope>
    <source>
        <strain evidence="2 3">CBS 135458</strain>
    </source>
</reference>
<name>A0ABR1T8U0_9PEZI</name>
<organism evidence="2 3">
    <name type="scientific">Apiospora phragmitis</name>
    <dbReference type="NCBI Taxonomy" id="2905665"/>
    <lineage>
        <taxon>Eukaryota</taxon>
        <taxon>Fungi</taxon>
        <taxon>Dikarya</taxon>
        <taxon>Ascomycota</taxon>
        <taxon>Pezizomycotina</taxon>
        <taxon>Sordariomycetes</taxon>
        <taxon>Xylariomycetidae</taxon>
        <taxon>Amphisphaeriales</taxon>
        <taxon>Apiosporaceae</taxon>
        <taxon>Apiospora</taxon>
    </lineage>
</organism>
<proteinExistence type="predicted"/>
<protein>
    <submittedName>
        <fullName evidence="2">Uncharacterized protein</fullName>
    </submittedName>
</protein>
<sequence>MDARGNDVSGMFESCSAVDGKLFMMPMHDELVRAYSVRLDWVKQWPMCFAEDVRFSSDPTKGVLCKPLHAPGIPAGSRSSKNPLGKDELRGRGETGKKSLATPQCIR</sequence>
<dbReference type="GeneID" id="92097972"/>
<evidence type="ECO:0000313" key="3">
    <source>
        <dbReference type="Proteomes" id="UP001480595"/>
    </source>
</evidence>